<comment type="subcellular location">
    <subcellularLocation>
        <location evidence="1">Cell membrane</location>
        <topology evidence="1">Multi-pass membrane protein</topology>
    </subcellularLocation>
</comment>
<evidence type="ECO:0000256" key="4">
    <source>
        <dbReference type="ARBA" id="ARBA00022692"/>
    </source>
</evidence>
<accession>A0ABW8SF00</accession>
<evidence type="ECO:0000256" key="2">
    <source>
        <dbReference type="ARBA" id="ARBA00022448"/>
    </source>
</evidence>
<proteinExistence type="predicted"/>
<keyword evidence="4 7" id="KW-0812">Transmembrane</keyword>
<name>A0ABW8SF00_9CLOT</name>
<dbReference type="InterPro" id="IPR001991">
    <property type="entry name" value="Na-dicarboxylate_symporter"/>
</dbReference>
<dbReference type="Proteomes" id="UP001623660">
    <property type="component" value="Unassembled WGS sequence"/>
</dbReference>
<evidence type="ECO:0000256" key="6">
    <source>
        <dbReference type="ARBA" id="ARBA00023136"/>
    </source>
</evidence>
<dbReference type="RefSeq" id="WP_406790239.1">
    <property type="nucleotide sequence ID" value="NZ_JBJHZX010000001.1"/>
</dbReference>
<feature type="transmembrane region" description="Helical" evidence="7">
    <location>
        <begin position="337"/>
        <end position="366"/>
    </location>
</feature>
<dbReference type="InterPro" id="IPR036458">
    <property type="entry name" value="Na:dicarbo_symporter_sf"/>
</dbReference>
<feature type="transmembrane region" description="Helical" evidence="7">
    <location>
        <begin position="191"/>
        <end position="213"/>
    </location>
</feature>
<evidence type="ECO:0000313" key="9">
    <source>
        <dbReference type="Proteomes" id="UP001623660"/>
    </source>
</evidence>
<keyword evidence="3" id="KW-1003">Cell membrane</keyword>
<organism evidence="8 9">
    <name type="scientific">Candidatus Clostridium eludens</name>
    <dbReference type="NCBI Taxonomy" id="3381663"/>
    <lineage>
        <taxon>Bacteria</taxon>
        <taxon>Bacillati</taxon>
        <taxon>Bacillota</taxon>
        <taxon>Clostridia</taxon>
        <taxon>Eubacteriales</taxon>
        <taxon>Clostridiaceae</taxon>
        <taxon>Clostridium</taxon>
    </lineage>
</organism>
<comment type="caution">
    <text evidence="8">The sequence shown here is derived from an EMBL/GenBank/DDBJ whole genome shotgun (WGS) entry which is preliminary data.</text>
</comment>
<evidence type="ECO:0000256" key="1">
    <source>
        <dbReference type="ARBA" id="ARBA00004651"/>
    </source>
</evidence>
<feature type="transmembrane region" description="Helical" evidence="7">
    <location>
        <begin position="308"/>
        <end position="325"/>
    </location>
</feature>
<evidence type="ECO:0000256" key="5">
    <source>
        <dbReference type="ARBA" id="ARBA00022989"/>
    </source>
</evidence>
<sequence>MKDFLRAYRFSIVLLGSIILGAILGICLGSKALVLKPFGDLFLNLMFMIIIPLVFFSVTSAIANMKGMKRFGKIIASTFIVFLCTALAASVIGIIGAFIVNPARGIDYMALKQIVSGGTDSVQQVKQVGILQQLVNTITVSEFISLFSKSNMLQLIVFSILFGISTAALGEKGEPVTKFFTAASSVMMKMVEIVMYYAPIGLGCYFAAVIGELGPKILQGYLRAFILYIIISVIYYFGFFTLYAFLSGGKHTIKLFWKNAVVPTITALATCSSAASIPVNLEFTKKMGVPKDVAETVIPLGANVHKDGSVIGGVIKIVFLFGLFGKDMTNVSCISSIIFVSFLVGAVMAAIPSGGMIGEMLILSIYGFPQELLPIVAVISVIIDAPATVLNSTGNTVCSMMISRLVEGKGWIRDKANSVTSSKY</sequence>
<keyword evidence="2" id="KW-0813">Transport</keyword>
<feature type="transmembrane region" description="Helical" evidence="7">
    <location>
        <begin position="225"/>
        <end position="246"/>
    </location>
</feature>
<feature type="transmembrane region" description="Helical" evidence="7">
    <location>
        <begin position="152"/>
        <end position="170"/>
    </location>
</feature>
<dbReference type="EMBL" id="JBJHZX010000001">
    <property type="protein sequence ID" value="MFL0194118.1"/>
    <property type="molecule type" value="Genomic_DNA"/>
</dbReference>
<keyword evidence="6 7" id="KW-0472">Membrane</keyword>
<dbReference type="SUPFAM" id="SSF118215">
    <property type="entry name" value="Proton glutamate symport protein"/>
    <property type="match status" value="1"/>
</dbReference>
<feature type="transmembrane region" description="Helical" evidence="7">
    <location>
        <begin position="372"/>
        <end position="391"/>
    </location>
</feature>
<dbReference type="PRINTS" id="PR00173">
    <property type="entry name" value="EDTRNSPORT"/>
</dbReference>
<feature type="transmembrane region" description="Helical" evidence="7">
    <location>
        <begin position="41"/>
        <end position="62"/>
    </location>
</feature>
<dbReference type="PANTHER" id="PTHR42865">
    <property type="entry name" value="PROTON/GLUTAMATE-ASPARTATE SYMPORTER"/>
    <property type="match status" value="1"/>
</dbReference>
<feature type="transmembrane region" description="Helical" evidence="7">
    <location>
        <begin position="255"/>
        <end position="277"/>
    </location>
</feature>
<evidence type="ECO:0000256" key="3">
    <source>
        <dbReference type="ARBA" id="ARBA00022475"/>
    </source>
</evidence>
<feature type="transmembrane region" description="Helical" evidence="7">
    <location>
        <begin position="74"/>
        <end position="100"/>
    </location>
</feature>
<feature type="transmembrane region" description="Helical" evidence="7">
    <location>
        <begin position="12"/>
        <end position="35"/>
    </location>
</feature>
<dbReference type="Gene3D" id="1.10.3860.10">
    <property type="entry name" value="Sodium:dicarboxylate symporter"/>
    <property type="match status" value="1"/>
</dbReference>
<reference evidence="8 9" key="1">
    <citation type="submission" date="2024-11" db="EMBL/GenBank/DDBJ databases">
        <authorList>
            <person name="Heng Y.C."/>
            <person name="Lim A.C.H."/>
            <person name="Lee J.K.Y."/>
            <person name="Kittelmann S."/>
        </authorList>
    </citation>
    <scope>NUCLEOTIDE SEQUENCE [LARGE SCALE GENOMIC DNA]</scope>
    <source>
        <strain evidence="8 9">WILCCON 0269</strain>
    </source>
</reference>
<evidence type="ECO:0000256" key="7">
    <source>
        <dbReference type="SAM" id="Phobius"/>
    </source>
</evidence>
<dbReference type="PANTHER" id="PTHR42865:SF7">
    <property type="entry name" value="PROTON_GLUTAMATE-ASPARTATE SYMPORTER"/>
    <property type="match status" value="1"/>
</dbReference>
<keyword evidence="9" id="KW-1185">Reference proteome</keyword>
<dbReference type="Pfam" id="PF00375">
    <property type="entry name" value="SDF"/>
    <property type="match status" value="1"/>
</dbReference>
<gene>
    <name evidence="8" type="ORF">ACJDU8_00720</name>
</gene>
<evidence type="ECO:0000313" key="8">
    <source>
        <dbReference type="EMBL" id="MFL0194118.1"/>
    </source>
</evidence>
<keyword evidence="5 7" id="KW-1133">Transmembrane helix</keyword>
<protein>
    <submittedName>
        <fullName evidence="8">Dicarboxylate/amino acid:cation symporter</fullName>
    </submittedName>
</protein>